<dbReference type="PROSITE" id="PS50017">
    <property type="entry name" value="DEATH_DOMAIN"/>
    <property type="match status" value="1"/>
</dbReference>
<keyword evidence="4" id="KW-0472">Membrane</keyword>
<organism evidence="7 8">
    <name type="scientific">Branchiostoma belcheri</name>
    <name type="common">Amphioxus</name>
    <dbReference type="NCBI Taxonomy" id="7741"/>
    <lineage>
        <taxon>Eukaryota</taxon>
        <taxon>Metazoa</taxon>
        <taxon>Chordata</taxon>
        <taxon>Cephalochordata</taxon>
        <taxon>Leptocardii</taxon>
        <taxon>Amphioxiformes</taxon>
        <taxon>Branchiostomatidae</taxon>
        <taxon>Branchiostoma</taxon>
    </lineage>
</organism>
<evidence type="ECO:0000256" key="1">
    <source>
        <dbReference type="ARBA" id="ARBA00022741"/>
    </source>
</evidence>
<evidence type="ECO:0000313" key="8">
    <source>
        <dbReference type="RefSeq" id="XP_019632442.1"/>
    </source>
</evidence>
<dbReference type="InterPro" id="IPR027417">
    <property type="entry name" value="P-loop_NTPase"/>
</dbReference>
<name>A0A6P4ZN02_BRABE</name>
<evidence type="ECO:0000256" key="3">
    <source>
        <dbReference type="SAM" id="MobiDB-lite"/>
    </source>
</evidence>
<proteinExistence type="predicted"/>
<dbReference type="CDD" id="cd01670">
    <property type="entry name" value="Death"/>
    <property type="match status" value="1"/>
</dbReference>
<dbReference type="Gene3D" id="1.10.533.10">
    <property type="entry name" value="Death Domain, Fas"/>
    <property type="match status" value="1"/>
</dbReference>
<feature type="region of interest" description="Disordered" evidence="3">
    <location>
        <begin position="1053"/>
        <end position="1099"/>
    </location>
</feature>
<dbReference type="Proteomes" id="UP000515135">
    <property type="component" value="Unplaced"/>
</dbReference>
<dbReference type="GO" id="GO:0005524">
    <property type="term" value="F:ATP binding"/>
    <property type="evidence" value="ECO:0007669"/>
    <property type="project" value="UniProtKB-KW"/>
</dbReference>
<dbReference type="GO" id="GO:0007165">
    <property type="term" value="P:signal transduction"/>
    <property type="evidence" value="ECO:0007669"/>
    <property type="project" value="InterPro"/>
</dbReference>
<dbReference type="PANTHER" id="PTHR46844">
    <property type="entry name" value="SLR5058 PROTEIN"/>
    <property type="match status" value="1"/>
</dbReference>
<keyword evidence="1" id="KW-0547">Nucleotide-binding</keyword>
<dbReference type="KEGG" id="bbel:109476057"/>
<protein>
    <submittedName>
        <fullName evidence="8">Uncharacterized protein LOC109476057</fullName>
    </submittedName>
</protein>
<feature type="domain" description="NACHT" evidence="6">
    <location>
        <begin position="181"/>
        <end position="382"/>
    </location>
</feature>
<dbReference type="OrthoDB" id="100767at2759"/>
<evidence type="ECO:0000256" key="2">
    <source>
        <dbReference type="ARBA" id="ARBA00022840"/>
    </source>
</evidence>
<keyword evidence="2" id="KW-0067">ATP-binding</keyword>
<dbReference type="Pfam" id="PF05729">
    <property type="entry name" value="NACHT"/>
    <property type="match status" value="1"/>
</dbReference>
<dbReference type="GeneID" id="109476057"/>
<dbReference type="InterPro" id="IPR000488">
    <property type="entry name" value="Death_dom"/>
</dbReference>
<evidence type="ECO:0000259" key="5">
    <source>
        <dbReference type="PROSITE" id="PS50017"/>
    </source>
</evidence>
<feature type="compositionally biased region" description="Basic residues" evidence="3">
    <location>
        <begin position="1072"/>
        <end position="1086"/>
    </location>
</feature>
<dbReference type="PANTHER" id="PTHR46844:SF1">
    <property type="entry name" value="SLR5058 PROTEIN"/>
    <property type="match status" value="1"/>
</dbReference>
<dbReference type="SUPFAM" id="SSF52047">
    <property type="entry name" value="RNI-like"/>
    <property type="match status" value="1"/>
</dbReference>
<sequence>MARNQSRVDRAIDVVVENGGMEAFKKLARKLGLSEGDIDTISVRAPQNLTEQKQQMLRMWKQRGGSRATPTVLMEACRQAGITDVAEKIQRAMDRGTISEQMHDDAYVGDVCEQALKKYYKRTQSYYTPLNWCPWVEMAQKDNHVPVRVNRVTRELCTPADLAKEELLTEDDAVIMADNVKRVIFEGPSGIGKTTLLRNIVCHWSIGQKFNGIKMMFALKARHLKASEDLFDAIYQHNILPRDFVIAKDRLREWVQKNQEKVMFIIDAVEETPGFSRDHFVAGLIFGNYLRESYVVLTTTAIHNLKVPILKSCDAYYVVEGFNQEDVDTFVGKFFKKDKEARGMRELLTQYGHSSLQYGHSSLVDLCKTPMYLMLLCLLWKEKDRTRRDTVTGLFEGIVDISLRKYCEKHLHLNPQEEIPEDLQCKLDELYELSWKTLNKKGPIVLKETEVTNIRESMVKLGFLIKEKGHQAEKFAFGHRLLRELFAAKYVVKTNRRDLYDMMWSKGCHSMHRFNTVCLFVAGLLGEHANPLFESFADSHKAMTADANCSQCCIDTNTVLACRCVVESTQPRQFGLFVAETLTANMGSGRVISLNFFRRHPKLNTLLGLSYIVENINCLDDHGRVDDSKRISLVLDNLWIYRQKGLARLGQAIMKTRCIDSLAISSTGLDVSLTNPRSNDSNNEGMYSFFEAIGDPRSMIRALTISAQIDRMSESAIQAIPEAFKNNVNLEQLDLFTLFSKRCSYRCSDSDKRNICLRTKHIEMLLTDVTKAIENMSNLRTLRISANVLREEMSKTLFVPALDSHPSIKALHVVGQVKGRGHLTMTGAKSLARILEKNRKLEAVSIRLTTVSEDTREPLADTLCEGLCQTSAASVELLFNCVLQREARIFADIVKTNANVTDITYSWHTMFPSFLATLAIHVRVSATLERLVLCGKFEDGESLVELVKAAMANDKLGSLVLNGKFFVDRTVSAVTACLNERQEDRELERPFILHLSGDVVGDNAEDAMTELDQLSKSCADHNIVVHNTLSVETHPDTYIGSLQLRAAMRAKRERRLRSPQASERSVQEEPRKVRKTAKRRRGKTRGRNREERALSKEESHRSRQNWLKCHVIGLIIILVVVVAGVVILGWCDVRGGT</sequence>
<evidence type="ECO:0000256" key="4">
    <source>
        <dbReference type="SAM" id="Phobius"/>
    </source>
</evidence>
<dbReference type="SUPFAM" id="SSF47986">
    <property type="entry name" value="DEATH domain"/>
    <property type="match status" value="1"/>
</dbReference>
<dbReference type="SMART" id="SM00005">
    <property type="entry name" value="DEATH"/>
    <property type="match status" value="1"/>
</dbReference>
<feature type="domain" description="Death" evidence="5">
    <location>
        <begin position="24"/>
        <end position="93"/>
    </location>
</feature>
<keyword evidence="7" id="KW-1185">Reference proteome</keyword>
<dbReference type="RefSeq" id="XP_019632442.1">
    <property type="nucleotide sequence ID" value="XM_019776883.1"/>
</dbReference>
<dbReference type="Gene3D" id="3.80.10.10">
    <property type="entry name" value="Ribonuclease Inhibitor"/>
    <property type="match status" value="1"/>
</dbReference>
<feature type="transmembrane region" description="Helical" evidence="4">
    <location>
        <begin position="1111"/>
        <end position="1131"/>
    </location>
</feature>
<evidence type="ECO:0000313" key="7">
    <source>
        <dbReference type="Proteomes" id="UP000515135"/>
    </source>
</evidence>
<evidence type="ECO:0000259" key="6">
    <source>
        <dbReference type="PROSITE" id="PS50837"/>
    </source>
</evidence>
<dbReference type="Pfam" id="PF00531">
    <property type="entry name" value="Death"/>
    <property type="match status" value="1"/>
</dbReference>
<reference evidence="8" key="1">
    <citation type="submission" date="2025-08" db="UniProtKB">
        <authorList>
            <consortium name="RefSeq"/>
        </authorList>
    </citation>
    <scope>IDENTIFICATION</scope>
    <source>
        <tissue evidence="8">Gonad</tissue>
    </source>
</reference>
<dbReference type="SUPFAM" id="SSF52540">
    <property type="entry name" value="P-loop containing nucleoside triphosphate hydrolases"/>
    <property type="match status" value="1"/>
</dbReference>
<feature type="compositionally biased region" description="Basic and acidic residues" evidence="3">
    <location>
        <begin position="1087"/>
        <end position="1099"/>
    </location>
</feature>
<dbReference type="PROSITE" id="PS50837">
    <property type="entry name" value="NACHT"/>
    <property type="match status" value="1"/>
</dbReference>
<gene>
    <name evidence="8" type="primary">LOC109476057</name>
</gene>
<dbReference type="Gene3D" id="3.40.50.300">
    <property type="entry name" value="P-loop containing nucleotide triphosphate hydrolases"/>
    <property type="match status" value="1"/>
</dbReference>
<dbReference type="InterPro" id="IPR007111">
    <property type="entry name" value="NACHT_NTPase"/>
</dbReference>
<dbReference type="InterPro" id="IPR011029">
    <property type="entry name" value="DEATH-like_dom_sf"/>
</dbReference>
<dbReference type="AlphaFoldDB" id="A0A6P4ZN02"/>
<keyword evidence="4" id="KW-0812">Transmembrane</keyword>
<accession>A0A6P4ZN02</accession>
<dbReference type="InterPro" id="IPR032675">
    <property type="entry name" value="LRR_dom_sf"/>
</dbReference>
<keyword evidence="4" id="KW-1133">Transmembrane helix</keyword>